<evidence type="ECO:0000256" key="4">
    <source>
        <dbReference type="ARBA" id="ARBA00022448"/>
    </source>
</evidence>
<feature type="region of interest" description="Disordered" evidence="8">
    <location>
        <begin position="123"/>
        <end position="143"/>
    </location>
</feature>
<dbReference type="SUPFAM" id="SSF111126">
    <property type="entry name" value="Ligand-binding domain in the NO signalling and Golgi transport"/>
    <property type="match status" value="1"/>
</dbReference>
<dbReference type="PANTHER" id="PTHR20902">
    <property type="entry name" value="41-2 PROTEIN ANTIGEN-RELATED"/>
    <property type="match status" value="1"/>
</dbReference>
<keyword evidence="10" id="KW-1185">Reference proteome</keyword>
<evidence type="ECO:0000313" key="10">
    <source>
        <dbReference type="Proteomes" id="UP000000561"/>
    </source>
</evidence>
<dbReference type="InterPro" id="IPR007194">
    <property type="entry name" value="TRAPP_component"/>
</dbReference>
<dbReference type="InParanoid" id="A0A0D1BXC5"/>
<evidence type="ECO:0000313" key="9">
    <source>
        <dbReference type="EMBL" id="KIS66562.1"/>
    </source>
</evidence>
<dbReference type="STRING" id="237631.A0A0D1BXC5"/>
<dbReference type="RefSeq" id="XP_011391959.1">
    <property type="nucleotide sequence ID" value="XM_011393657.1"/>
</dbReference>
<sequence>MATTPRVSERYSVQTNASSNSASASTSSHVYSHTLAMVDAGSGASYSFASASSGADGMPPAFSSRRTSASVLSSAASSAHQTALMSTPCSTRNTLPASVQRQMSSSSSTAPSITGRIASLASTSTPLDEPNSSYNSSVHPNRSSVVPDIVERPRDKTRQAEVGMSSLSFLFGEIVSYTQNRVTGVSELEKRLSLIGYTIGQRVLAITLHRQEMTSNAKNPKRETRLLPVLLWIHTAFWKAAFGKPADSLERSTEQGRADEYMISTNVPCFSRTICVPNDMSQLSVEAITAGMVEAALDGLGFPARVTAHTVPTPQFPNRTTILIKLDKAVMDREDALAAV</sequence>
<dbReference type="CDD" id="cd14943">
    <property type="entry name" value="TRAPPC5_Trs31"/>
    <property type="match status" value="1"/>
</dbReference>
<evidence type="ECO:0008006" key="11">
    <source>
        <dbReference type="Google" id="ProtNLM"/>
    </source>
</evidence>
<gene>
    <name evidence="9" type="ORF">UMAG_11791</name>
</gene>
<keyword evidence="6" id="KW-0931">ER-Golgi transport</keyword>
<dbReference type="PANTHER" id="PTHR20902:SF0">
    <property type="entry name" value="TRAFFICKING PROTEIN PARTICLE COMPLEX SUBUNIT 5"/>
    <property type="match status" value="1"/>
</dbReference>
<comment type="subcellular location">
    <subcellularLocation>
        <location evidence="1">Endoplasmic reticulum</location>
    </subcellularLocation>
    <subcellularLocation>
        <location evidence="2">Golgi apparatus</location>
    </subcellularLocation>
</comment>
<keyword evidence="5" id="KW-0256">Endoplasmic reticulum</keyword>
<evidence type="ECO:0000256" key="1">
    <source>
        <dbReference type="ARBA" id="ARBA00004240"/>
    </source>
</evidence>
<dbReference type="KEGG" id="uma:UMAG_11791"/>
<dbReference type="AlphaFoldDB" id="A0A0D1BXC5"/>
<keyword evidence="4" id="KW-0813">Transport</keyword>
<dbReference type="InterPro" id="IPR024096">
    <property type="entry name" value="NO_sig/Golgi_transp_ligand-bd"/>
</dbReference>
<proteinExistence type="inferred from homology"/>
<dbReference type="Proteomes" id="UP000000561">
    <property type="component" value="Chromosome 18"/>
</dbReference>
<dbReference type="Gene3D" id="3.30.1380.20">
    <property type="entry name" value="Trafficking protein particle complex subunit 3"/>
    <property type="match status" value="1"/>
</dbReference>
<evidence type="ECO:0000256" key="3">
    <source>
        <dbReference type="ARBA" id="ARBA00006218"/>
    </source>
</evidence>
<accession>A0A0D1BXC5</accession>
<reference evidence="9 10" key="1">
    <citation type="journal article" date="2006" name="Nature">
        <title>Insights from the genome of the biotrophic fungal plant pathogen Ustilago maydis.</title>
        <authorList>
            <person name="Kamper J."/>
            <person name="Kahmann R."/>
            <person name="Bolker M."/>
            <person name="Ma L.J."/>
            <person name="Brefort T."/>
            <person name="Saville B.J."/>
            <person name="Banuett F."/>
            <person name="Kronstad J.W."/>
            <person name="Gold S.E."/>
            <person name="Muller O."/>
            <person name="Perlin M.H."/>
            <person name="Wosten H.A."/>
            <person name="de Vries R."/>
            <person name="Ruiz-Herrera J."/>
            <person name="Reynaga-Pena C.G."/>
            <person name="Snetselaar K."/>
            <person name="McCann M."/>
            <person name="Perez-Martin J."/>
            <person name="Feldbrugge M."/>
            <person name="Basse C.W."/>
            <person name="Steinberg G."/>
            <person name="Ibeas J.I."/>
            <person name="Holloman W."/>
            <person name="Guzman P."/>
            <person name="Farman M."/>
            <person name="Stajich J.E."/>
            <person name="Sentandreu R."/>
            <person name="Gonzalez-Prieto J.M."/>
            <person name="Kennell J.C."/>
            <person name="Molina L."/>
            <person name="Schirawski J."/>
            <person name="Mendoza-Mendoza A."/>
            <person name="Greilinger D."/>
            <person name="Munch K."/>
            <person name="Rossel N."/>
            <person name="Scherer M."/>
            <person name="Vranes M."/>
            <person name="Ladendorf O."/>
            <person name="Vincon V."/>
            <person name="Fuchs U."/>
            <person name="Sandrock B."/>
            <person name="Meng S."/>
            <person name="Ho E.C."/>
            <person name="Cahill M.J."/>
            <person name="Boyce K.J."/>
            <person name="Klose J."/>
            <person name="Klosterman S.J."/>
            <person name="Deelstra H.J."/>
            <person name="Ortiz-Castellanos L."/>
            <person name="Li W."/>
            <person name="Sanchez-Alonso P."/>
            <person name="Schreier P.H."/>
            <person name="Hauser-Hahn I."/>
            <person name="Vaupel M."/>
            <person name="Koopmann E."/>
            <person name="Friedrich G."/>
            <person name="Voss H."/>
            <person name="Schluter T."/>
            <person name="Margolis J."/>
            <person name="Platt D."/>
            <person name="Swimmer C."/>
            <person name="Gnirke A."/>
            <person name="Chen F."/>
            <person name="Vysotskaia V."/>
            <person name="Mannhaupt G."/>
            <person name="Guldener U."/>
            <person name="Munsterkotter M."/>
            <person name="Haase D."/>
            <person name="Oesterheld M."/>
            <person name="Mewes H.W."/>
            <person name="Mauceli E.W."/>
            <person name="DeCaprio D."/>
            <person name="Wade C.M."/>
            <person name="Butler J."/>
            <person name="Young S."/>
            <person name="Jaffe D.B."/>
            <person name="Calvo S."/>
            <person name="Nusbaum C."/>
            <person name="Galagan J."/>
            <person name="Birren B.W."/>
        </authorList>
    </citation>
    <scope>NUCLEOTIDE SEQUENCE [LARGE SCALE GENOMIC DNA]</scope>
    <source>
        <strain evidence="10">DSM 14603 / FGSC 9021 / UM521</strain>
    </source>
</reference>
<evidence type="ECO:0000256" key="8">
    <source>
        <dbReference type="SAM" id="MobiDB-lite"/>
    </source>
</evidence>
<feature type="compositionally biased region" description="Low complexity" evidence="8">
    <location>
        <begin position="15"/>
        <end position="26"/>
    </location>
</feature>
<dbReference type="GeneID" id="23567634"/>
<dbReference type="InterPro" id="IPR016696">
    <property type="entry name" value="TRAPP-I_su5"/>
</dbReference>
<dbReference type="FunCoup" id="A0A0D1BXC5">
    <property type="interactions" value="167"/>
</dbReference>
<protein>
    <recommendedName>
        <fullName evidence="11">Trafficking protein particle complex subunit</fullName>
    </recommendedName>
</protein>
<evidence type="ECO:0000256" key="5">
    <source>
        <dbReference type="ARBA" id="ARBA00022824"/>
    </source>
</evidence>
<evidence type="ECO:0000256" key="2">
    <source>
        <dbReference type="ARBA" id="ARBA00004555"/>
    </source>
</evidence>
<dbReference type="FunFam" id="3.30.1380.20:FF:000002">
    <property type="entry name" value="Trafficking protein particle complex subunit"/>
    <property type="match status" value="1"/>
</dbReference>
<dbReference type="EMBL" id="CM003157">
    <property type="protein sequence ID" value="KIS66562.1"/>
    <property type="molecule type" value="Genomic_DNA"/>
</dbReference>
<dbReference type="GO" id="GO:0005783">
    <property type="term" value="C:endoplasmic reticulum"/>
    <property type="evidence" value="ECO:0007669"/>
    <property type="project" value="UniProtKB-SubCell"/>
</dbReference>
<dbReference type="GO" id="GO:1990070">
    <property type="term" value="C:TRAPPI protein complex"/>
    <property type="evidence" value="ECO:0000318"/>
    <property type="project" value="GO_Central"/>
</dbReference>
<keyword evidence="7" id="KW-0333">Golgi apparatus</keyword>
<feature type="region of interest" description="Disordered" evidence="8">
    <location>
        <begin position="1"/>
        <end position="26"/>
    </location>
</feature>
<evidence type="ECO:0000256" key="6">
    <source>
        <dbReference type="ARBA" id="ARBA00022892"/>
    </source>
</evidence>
<dbReference type="OrthoDB" id="10254842at2759"/>
<name>A0A0D1BXC5_MYCMD</name>
<feature type="compositionally biased region" description="Polar residues" evidence="8">
    <location>
        <begin position="1"/>
        <end position="14"/>
    </location>
</feature>
<comment type="similarity">
    <text evidence="3">Belongs to the TRAPP small subunits family. BET3 subfamily.</text>
</comment>
<dbReference type="GO" id="GO:1990072">
    <property type="term" value="C:TRAPPIII protein complex"/>
    <property type="evidence" value="ECO:0000318"/>
    <property type="project" value="GO_Central"/>
</dbReference>
<dbReference type="GO" id="GO:1990071">
    <property type="term" value="C:TRAPPII protein complex"/>
    <property type="evidence" value="ECO:0000318"/>
    <property type="project" value="GO_Central"/>
</dbReference>
<dbReference type="Pfam" id="PF04051">
    <property type="entry name" value="TRAPP"/>
    <property type="match status" value="1"/>
</dbReference>
<dbReference type="VEuPathDB" id="FungiDB:UMAG_11791"/>
<evidence type="ECO:0000256" key="7">
    <source>
        <dbReference type="ARBA" id="ARBA00023034"/>
    </source>
</evidence>
<dbReference type="GO" id="GO:0006888">
    <property type="term" value="P:endoplasmic reticulum to Golgi vesicle-mediated transport"/>
    <property type="evidence" value="ECO:0000318"/>
    <property type="project" value="GO_Central"/>
</dbReference>
<organism evidence="9 10">
    <name type="scientific">Mycosarcoma maydis</name>
    <name type="common">Corn smut fungus</name>
    <name type="synonym">Ustilago maydis</name>
    <dbReference type="NCBI Taxonomy" id="5270"/>
    <lineage>
        <taxon>Eukaryota</taxon>
        <taxon>Fungi</taxon>
        <taxon>Dikarya</taxon>
        <taxon>Basidiomycota</taxon>
        <taxon>Ustilaginomycotina</taxon>
        <taxon>Ustilaginomycetes</taxon>
        <taxon>Ustilaginales</taxon>
        <taxon>Ustilaginaceae</taxon>
        <taxon>Mycosarcoma</taxon>
    </lineage>
</organism>